<name>A0A929KVB5_9SPHI</name>
<keyword evidence="4" id="KW-1185">Reference proteome</keyword>
<keyword evidence="1" id="KW-1133">Transmembrane helix</keyword>
<protein>
    <submittedName>
        <fullName evidence="3">HlyD family efflux transporter periplasmic adaptor subunit</fullName>
    </submittedName>
</protein>
<dbReference type="PANTHER" id="PTHR30386:SF28">
    <property type="entry name" value="EXPORTED PROTEIN"/>
    <property type="match status" value="1"/>
</dbReference>
<proteinExistence type="predicted"/>
<feature type="domain" description="AprE-like beta-barrel" evidence="2">
    <location>
        <begin position="278"/>
        <end position="366"/>
    </location>
</feature>
<sequence length="398" mass="44612">MEKQDIFPAEFMAMTTEYHFHKYNPKTNLIYRMVLAIIVLAVLAMFFIKVDVNVKSAGMVTSTTGHDDIKTLVSARVDSVLIKENMPVKKGQVLVVLKAAALSQEDIMAQTQQAEYSAQLADLQKLAQLSINNKWTSKPPLTSQLYSQQYVAFLQRVRGAAATAESARRNYNRYAYLYKNHAISSAEFDAVDLANKNASSTLQSVYEEQGSRWQADLANLQIRMRSLSSTGEGLKEQKDYYTLRAPIAGVVQNVKGIQPGSTVTAGEILAEISPDNGLIAEAYVQPKDIGYLKPNVKVNFLIDAFNYREWGKLTGNIISVSSDVFGNTGQQPYFKVRCKLDADQLKLRNGYVGRLKKGMTLQANFRITRRTLFQLLYDKADNWLNPGKIMTEDQTKNS</sequence>
<evidence type="ECO:0000313" key="4">
    <source>
        <dbReference type="Proteomes" id="UP000622475"/>
    </source>
</evidence>
<dbReference type="SUPFAM" id="SSF111369">
    <property type="entry name" value="HlyD-like secretion proteins"/>
    <property type="match status" value="1"/>
</dbReference>
<dbReference type="RefSeq" id="WP_194110601.1">
    <property type="nucleotide sequence ID" value="NZ_JADFFL010000002.1"/>
</dbReference>
<dbReference type="Pfam" id="PF26002">
    <property type="entry name" value="Beta-barrel_AprE"/>
    <property type="match status" value="1"/>
</dbReference>
<gene>
    <name evidence="3" type="ORF">IRJ16_05910</name>
</gene>
<evidence type="ECO:0000259" key="2">
    <source>
        <dbReference type="Pfam" id="PF26002"/>
    </source>
</evidence>
<feature type="transmembrane region" description="Helical" evidence="1">
    <location>
        <begin position="29"/>
        <end position="48"/>
    </location>
</feature>
<dbReference type="AlphaFoldDB" id="A0A929KVB5"/>
<dbReference type="Proteomes" id="UP000622475">
    <property type="component" value="Unassembled WGS sequence"/>
</dbReference>
<dbReference type="EMBL" id="JADFFL010000002">
    <property type="protein sequence ID" value="MBE9661412.1"/>
    <property type="molecule type" value="Genomic_DNA"/>
</dbReference>
<reference evidence="3" key="1">
    <citation type="submission" date="2020-10" db="EMBL/GenBank/DDBJ databases">
        <title>Mucilaginibacter mali sp. nov., isolated from rhizosphere soil of apple orchard.</title>
        <authorList>
            <person name="Lee J.-S."/>
            <person name="Kim H.S."/>
            <person name="Kim J.-S."/>
        </authorList>
    </citation>
    <scope>NUCLEOTIDE SEQUENCE</scope>
    <source>
        <strain evidence="3">KCTC 22746</strain>
    </source>
</reference>
<evidence type="ECO:0000313" key="3">
    <source>
        <dbReference type="EMBL" id="MBE9661412.1"/>
    </source>
</evidence>
<accession>A0A929KVB5</accession>
<keyword evidence="1" id="KW-0472">Membrane</keyword>
<organism evidence="3 4">
    <name type="scientific">Mucilaginibacter myungsuensis</name>
    <dbReference type="NCBI Taxonomy" id="649104"/>
    <lineage>
        <taxon>Bacteria</taxon>
        <taxon>Pseudomonadati</taxon>
        <taxon>Bacteroidota</taxon>
        <taxon>Sphingobacteriia</taxon>
        <taxon>Sphingobacteriales</taxon>
        <taxon>Sphingobacteriaceae</taxon>
        <taxon>Mucilaginibacter</taxon>
    </lineage>
</organism>
<dbReference type="PRINTS" id="PR01490">
    <property type="entry name" value="RTXTOXIND"/>
</dbReference>
<dbReference type="InterPro" id="IPR058982">
    <property type="entry name" value="Beta-barrel_AprE"/>
</dbReference>
<comment type="caution">
    <text evidence="3">The sequence shown here is derived from an EMBL/GenBank/DDBJ whole genome shotgun (WGS) entry which is preliminary data.</text>
</comment>
<dbReference type="InterPro" id="IPR050739">
    <property type="entry name" value="MFP"/>
</dbReference>
<evidence type="ECO:0000256" key="1">
    <source>
        <dbReference type="SAM" id="Phobius"/>
    </source>
</evidence>
<dbReference type="Gene3D" id="2.40.30.170">
    <property type="match status" value="1"/>
</dbReference>
<dbReference type="Gene3D" id="2.40.50.100">
    <property type="match status" value="1"/>
</dbReference>
<keyword evidence="1" id="KW-0812">Transmembrane</keyword>
<dbReference type="PANTHER" id="PTHR30386">
    <property type="entry name" value="MEMBRANE FUSION SUBUNIT OF EMRAB-TOLC MULTIDRUG EFFLUX PUMP"/>
    <property type="match status" value="1"/>
</dbReference>